<keyword evidence="2" id="KW-1185">Reference proteome</keyword>
<protein>
    <recommendedName>
        <fullName evidence="3">DUF4393 domain-containing protein</fullName>
    </recommendedName>
</protein>
<gene>
    <name evidence="1" type="ORF">J2Z21_005453</name>
</gene>
<evidence type="ECO:0000313" key="2">
    <source>
        <dbReference type="Proteomes" id="UP001519309"/>
    </source>
</evidence>
<name>A0ABS4LYI3_9ACTN</name>
<evidence type="ECO:0000313" key="1">
    <source>
        <dbReference type="EMBL" id="MBP2052470.1"/>
    </source>
</evidence>
<reference evidence="1 2" key="1">
    <citation type="submission" date="2021-03" db="EMBL/GenBank/DDBJ databases">
        <title>Genomic Encyclopedia of Type Strains, Phase IV (KMG-IV): sequencing the most valuable type-strain genomes for metagenomic binning, comparative biology and taxonomic classification.</title>
        <authorList>
            <person name="Goeker M."/>
        </authorList>
    </citation>
    <scope>NUCLEOTIDE SEQUENCE [LARGE SCALE GENOMIC DNA]</scope>
    <source>
        <strain evidence="1 2">DSM 40499</strain>
    </source>
</reference>
<evidence type="ECO:0008006" key="3">
    <source>
        <dbReference type="Google" id="ProtNLM"/>
    </source>
</evidence>
<dbReference type="EMBL" id="JAGGLP010000011">
    <property type="protein sequence ID" value="MBP2052470.1"/>
    <property type="molecule type" value="Genomic_DNA"/>
</dbReference>
<dbReference type="RefSeq" id="WP_159400180.1">
    <property type="nucleotide sequence ID" value="NZ_CP016279.1"/>
</dbReference>
<sequence length="252" mass="27385">MTDDRIPEESVGNAAEVVLRATTSVGAGVTGATLGLEAGAAALAAKEVVDAAGQRLIEKYLQYRRARASRVLSVGGDEAGMDLNRFVSSIESSPRLLALMAESVQAAMDTPLDIKVQALGRCLGRGVRDEAKVDEERLRIRGLARIDEPEVKLMELLERQPPLMPPHELGPDKNVRWPGWRRPEILAEIPGYADVLDASIARLTSEGLAVDDGINRLVADDGFREMWILTNFGRDCLRLLRSAGSNEDLTDS</sequence>
<dbReference type="Proteomes" id="UP001519309">
    <property type="component" value="Unassembled WGS sequence"/>
</dbReference>
<proteinExistence type="predicted"/>
<comment type="caution">
    <text evidence="1">The sequence shown here is derived from an EMBL/GenBank/DDBJ whole genome shotgun (WGS) entry which is preliminary data.</text>
</comment>
<accession>A0ABS4LYI3</accession>
<organism evidence="1 2">
    <name type="scientific">Streptomyces griseochromogenes</name>
    <dbReference type="NCBI Taxonomy" id="68214"/>
    <lineage>
        <taxon>Bacteria</taxon>
        <taxon>Bacillati</taxon>
        <taxon>Actinomycetota</taxon>
        <taxon>Actinomycetes</taxon>
        <taxon>Kitasatosporales</taxon>
        <taxon>Streptomycetaceae</taxon>
        <taxon>Streptomyces</taxon>
    </lineage>
</organism>